<dbReference type="Pfam" id="PF04343">
    <property type="entry name" value="DUF488"/>
    <property type="match status" value="1"/>
</dbReference>
<feature type="non-terminal residue" evidence="1">
    <location>
        <position position="1"/>
    </location>
</feature>
<organism evidence="1 2">
    <name type="scientific">Perkinsus olseni</name>
    <name type="common">Perkinsus atlanticus</name>
    <dbReference type="NCBI Taxonomy" id="32597"/>
    <lineage>
        <taxon>Eukaryota</taxon>
        <taxon>Sar</taxon>
        <taxon>Alveolata</taxon>
        <taxon>Perkinsozoa</taxon>
        <taxon>Perkinsea</taxon>
        <taxon>Perkinsida</taxon>
        <taxon>Perkinsidae</taxon>
        <taxon>Perkinsus</taxon>
    </lineage>
</organism>
<dbReference type="OMA" id="WRQCHRE"/>
<evidence type="ECO:0008006" key="3">
    <source>
        <dbReference type="Google" id="ProtNLM"/>
    </source>
</evidence>
<dbReference type="InterPro" id="IPR007438">
    <property type="entry name" value="DUF488"/>
</dbReference>
<sequence>QVLFGQDLRALAGRRLCRVVDVRQSPFSKRFPHFCAKPLKASLEAAGIDYEHNEWLGGKGRAVVYDDQWNGTATKEGIEKVLKLIESLKDGRVTVLLCSEGDWRQCHREILADIIVYSGAASDFELIHNHNYSAPHQGSTLEYTE</sequence>
<evidence type="ECO:0000313" key="2">
    <source>
        <dbReference type="Proteomes" id="UP000553632"/>
    </source>
</evidence>
<comment type="caution">
    <text evidence="1">The sequence shown here is derived from an EMBL/GenBank/DDBJ whole genome shotgun (WGS) entry which is preliminary data.</text>
</comment>
<keyword evidence="2" id="KW-1185">Reference proteome</keyword>
<protein>
    <recommendedName>
        <fullName evidence="3">DUF488 domain-containing protein</fullName>
    </recommendedName>
</protein>
<name>A0A7J6SMS2_PEROL</name>
<reference evidence="1 2" key="1">
    <citation type="submission" date="2020-04" db="EMBL/GenBank/DDBJ databases">
        <title>Perkinsus olseni comparative genomics.</title>
        <authorList>
            <person name="Bogema D.R."/>
        </authorList>
    </citation>
    <scope>NUCLEOTIDE SEQUENCE [LARGE SCALE GENOMIC DNA]</scope>
    <source>
        <strain evidence="1 2">ATCC PRA-207</strain>
    </source>
</reference>
<evidence type="ECO:0000313" key="1">
    <source>
        <dbReference type="EMBL" id="KAF4734249.1"/>
    </source>
</evidence>
<dbReference type="PANTHER" id="PTHR39337">
    <property type="entry name" value="BLR5642 PROTEIN"/>
    <property type="match status" value="1"/>
</dbReference>
<gene>
    <name evidence="1" type="ORF">FOZ63_010230</name>
</gene>
<accession>A0A7J6SMS2</accession>
<dbReference type="Proteomes" id="UP000553632">
    <property type="component" value="Unassembled WGS sequence"/>
</dbReference>
<proteinExistence type="predicted"/>
<dbReference type="AlphaFoldDB" id="A0A7J6SMS2"/>
<dbReference type="EMBL" id="JABANO010016989">
    <property type="protein sequence ID" value="KAF4734249.1"/>
    <property type="molecule type" value="Genomic_DNA"/>
</dbReference>
<dbReference type="PANTHER" id="PTHR39337:SF1">
    <property type="entry name" value="BLR5642 PROTEIN"/>
    <property type="match status" value="1"/>
</dbReference>
<feature type="non-terminal residue" evidence="1">
    <location>
        <position position="145"/>
    </location>
</feature>